<dbReference type="KEGG" id="ido:I598_1775"/>
<gene>
    <name evidence="2" type="ORF">I598_1775</name>
</gene>
<dbReference type="PATRIC" id="fig|1300344.3.peg.1782"/>
<keyword evidence="1" id="KW-0812">Transmembrane</keyword>
<evidence type="ECO:0000313" key="2">
    <source>
        <dbReference type="EMBL" id="ANC31323.1"/>
    </source>
</evidence>
<evidence type="ECO:0000313" key="3">
    <source>
        <dbReference type="Proteomes" id="UP000076794"/>
    </source>
</evidence>
<reference evidence="2 3" key="1">
    <citation type="submission" date="2016-01" db="EMBL/GenBank/DDBJ databases">
        <title>Complete genome sequence of a soil Actinobacterium, Isoptericola dokdonensis DS-3.</title>
        <authorList>
            <person name="Kwon S.-K."/>
            <person name="Kim J.F."/>
        </authorList>
    </citation>
    <scope>NUCLEOTIDE SEQUENCE [LARGE SCALE GENOMIC DNA]</scope>
    <source>
        <strain evidence="2 3">DS-3</strain>
    </source>
</reference>
<keyword evidence="1" id="KW-1133">Transmembrane helix</keyword>
<dbReference type="AlphaFoldDB" id="A0A161HY71"/>
<feature type="transmembrane region" description="Helical" evidence="1">
    <location>
        <begin position="339"/>
        <end position="362"/>
    </location>
</feature>
<dbReference type="EMBL" id="CP014209">
    <property type="protein sequence ID" value="ANC31323.1"/>
    <property type="molecule type" value="Genomic_DNA"/>
</dbReference>
<accession>A0A161HY71</accession>
<keyword evidence="3" id="KW-1185">Reference proteome</keyword>
<dbReference type="Proteomes" id="UP000076794">
    <property type="component" value="Chromosome"/>
</dbReference>
<sequence>MTVVLIVARASQEVVVAALAGAGADADVGPTSATGLTAVWCSGDEPVRALGGVDLVAVWDEPEQGHVVLHLRCDGREEDRVWPLEVAGPAAVPPTSRTVVDALRQVLGDPVAPVHDAFADVRSAEGLTTLLEEHFALPVLDPVRRRAVTLHRGRHADARIAGRIAAGAGGVGVTDLGGRWTALHADHPASQQLVTLSAAAAGRRRSLVLQLWRGDGKAAGFDLVLRDRSVAQVGWDDGWRRPADEGWQTRDEIAGVLAHHVGGDIDVPALRALLRARTRATDPLARLVTLLGLPPEALDVLDGTTSAPDADRVQHAGWWRVVWEESRAEAAAGLRRTQLWALVVTGVLSTAVLVFALALVATDGALVDHPGATVVDWLLVPVAATGIVGSVVGHRVVRRREAPDVGQDVAPGNPA</sequence>
<name>A0A161HY71_9MICO</name>
<keyword evidence="1" id="KW-0472">Membrane</keyword>
<organism evidence="2 3">
    <name type="scientific">Isoptericola dokdonensis DS-3</name>
    <dbReference type="NCBI Taxonomy" id="1300344"/>
    <lineage>
        <taxon>Bacteria</taxon>
        <taxon>Bacillati</taxon>
        <taxon>Actinomycetota</taxon>
        <taxon>Actinomycetes</taxon>
        <taxon>Micrococcales</taxon>
        <taxon>Promicromonosporaceae</taxon>
        <taxon>Isoptericola</taxon>
    </lineage>
</organism>
<proteinExistence type="predicted"/>
<feature type="transmembrane region" description="Helical" evidence="1">
    <location>
        <begin position="374"/>
        <end position="393"/>
    </location>
</feature>
<protein>
    <submittedName>
        <fullName evidence="2">Uncharacterized protein</fullName>
    </submittedName>
</protein>
<evidence type="ECO:0000256" key="1">
    <source>
        <dbReference type="SAM" id="Phobius"/>
    </source>
</evidence>